<gene>
    <name evidence="1" type="ORF">K5V21_01010</name>
</gene>
<proteinExistence type="predicted"/>
<evidence type="ECO:0000313" key="2">
    <source>
        <dbReference type="Proteomes" id="UP001299068"/>
    </source>
</evidence>
<protein>
    <submittedName>
        <fullName evidence="1">Uncharacterized protein</fullName>
    </submittedName>
</protein>
<accession>A0ABS7KTH0</accession>
<dbReference type="Proteomes" id="UP001299068">
    <property type="component" value="Unassembled WGS sequence"/>
</dbReference>
<dbReference type="EMBL" id="JAIKTU010000001">
    <property type="protein sequence ID" value="MBY0754024.1"/>
    <property type="molecule type" value="Genomic_DNA"/>
</dbReference>
<keyword evidence="2" id="KW-1185">Reference proteome</keyword>
<reference evidence="1 2" key="1">
    <citation type="journal article" date="2021" name="Cell Host Microbe">
        <title>in vivo commensal control of Clostridioides difficile virulence.</title>
        <authorList>
            <person name="Girinathan B.P."/>
            <person name="Dibenedetto N."/>
            <person name="Worley J.N."/>
            <person name="Peltier J."/>
            <person name="Arrieta-Ortiz M.L."/>
            <person name="Rupa Christinal Immanuel S."/>
            <person name="Lavin R."/>
            <person name="Delaney M.L."/>
            <person name="Cummins C."/>
            <person name="Hoffmann M."/>
            <person name="Luo Y."/>
            <person name="Gonzalez-Escalona N."/>
            <person name="Allard M."/>
            <person name="Onderdonk A.B."/>
            <person name="Gerber G.K."/>
            <person name="Sonenshein A.L."/>
            <person name="Baliga N."/>
            <person name="Dupuy B."/>
            <person name="Bry L."/>
        </authorList>
    </citation>
    <scope>NUCLEOTIDE SEQUENCE [LARGE SCALE GENOMIC DNA]</scope>
    <source>
        <strain evidence="1 2">DSM 599</strain>
    </source>
</reference>
<dbReference type="RefSeq" id="WP_221858393.1">
    <property type="nucleotide sequence ID" value="NZ_JAIKTU010000001.1"/>
</dbReference>
<evidence type="ECO:0000313" key="1">
    <source>
        <dbReference type="EMBL" id="MBY0754024.1"/>
    </source>
</evidence>
<comment type="caution">
    <text evidence="1">The sequence shown here is derived from an EMBL/GenBank/DDBJ whole genome shotgun (WGS) entry which is preliminary data.</text>
</comment>
<organism evidence="1 2">
    <name type="scientific">Clostridium sardiniense</name>
    <name type="common">Clostridium absonum</name>
    <dbReference type="NCBI Taxonomy" id="29369"/>
    <lineage>
        <taxon>Bacteria</taxon>
        <taxon>Bacillati</taxon>
        <taxon>Bacillota</taxon>
        <taxon>Clostridia</taxon>
        <taxon>Eubacteriales</taxon>
        <taxon>Clostridiaceae</taxon>
        <taxon>Clostridium</taxon>
    </lineage>
</organism>
<name>A0ABS7KTH0_CLOSR</name>
<sequence length="69" mass="8362">MYKGYKKKSLDEKRKEVELLISNVQKRIEKIFDTPENMKEYFSFKTKFYSYSHNNIILMQEQSNGTVED</sequence>